<evidence type="ECO:0000256" key="18">
    <source>
        <dbReference type="ARBA" id="ARBA00023268"/>
    </source>
</evidence>
<evidence type="ECO:0000256" key="14">
    <source>
        <dbReference type="ARBA" id="ARBA00023125"/>
    </source>
</evidence>
<feature type="region of interest" description="Disordered" evidence="21">
    <location>
        <begin position="1"/>
        <end position="29"/>
    </location>
</feature>
<evidence type="ECO:0000256" key="13">
    <source>
        <dbReference type="ARBA" id="ARBA00022932"/>
    </source>
</evidence>
<evidence type="ECO:0000259" key="24">
    <source>
        <dbReference type="Pfam" id="PF13298"/>
    </source>
</evidence>
<name>A0A318SM23_9BURK</name>
<dbReference type="CDD" id="cd04862">
    <property type="entry name" value="PaeLigD_Pol_like"/>
    <property type="match status" value="1"/>
</dbReference>
<organism evidence="26 27">
    <name type="scientific">Xylophilus ampelinus</name>
    <dbReference type="NCBI Taxonomy" id="54067"/>
    <lineage>
        <taxon>Bacteria</taxon>
        <taxon>Pseudomonadati</taxon>
        <taxon>Pseudomonadota</taxon>
        <taxon>Betaproteobacteria</taxon>
        <taxon>Burkholderiales</taxon>
        <taxon>Xylophilus</taxon>
    </lineage>
</organism>
<keyword evidence="4" id="KW-0808">Transferase</keyword>
<evidence type="ECO:0000313" key="26">
    <source>
        <dbReference type="EMBL" id="PYE78222.1"/>
    </source>
</evidence>
<evidence type="ECO:0000256" key="21">
    <source>
        <dbReference type="SAM" id="MobiDB-lite"/>
    </source>
</evidence>
<dbReference type="Pfam" id="PF13298">
    <property type="entry name" value="LigD_N"/>
    <property type="match status" value="1"/>
</dbReference>
<dbReference type="EMBL" id="QJTC01000008">
    <property type="protein sequence ID" value="PYE78222.1"/>
    <property type="molecule type" value="Genomic_DNA"/>
</dbReference>
<dbReference type="InterPro" id="IPR033651">
    <property type="entry name" value="PaeLigD_Pol-like"/>
</dbReference>
<feature type="domain" description="DNA ligase D 3'-phosphoesterase" evidence="24">
    <location>
        <begin position="38"/>
        <end position="143"/>
    </location>
</feature>
<dbReference type="GO" id="GO:0006281">
    <property type="term" value="P:DNA repair"/>
    <property type="evidence" value="ECO:0007669"/>
    <property type="project" value="UniProtKB-KW"/>
</dbReference>
<dbReference type="GO" id="GO:0003910">
    <property type="term" value="F:DNA ligase (ATP) activity"/>
    <property type="evidence" value="ECO:0007669"/>
    <property type="project" value="UniProtKB-EC"/>
</dbReference>
<dbReference type="Gene3D" id="3.30.1490.70">
    <property type="match status" value="1"/>
</dbReference>
<dbReference type="InterPro" id="IPR012340">
    <property type="entry name" value="NA-bd_OB-fold"/>
</dbReference>
<dbReference type="InterPro" id="IPR014146">
    <property type="entry name" value="LigD_ligase_dom"/>
</dbReference>
<dbReference type="PANTHER" id="PTHR42705">
    <property type="entry name" value="BIFUNCTIONAL NON-HOMOLOGOUS END JOINING PROTEIN LIGD"/>
    <property type="match status" value="1"/>
</dbReference>
<evidence type="ECO:0000256" key="8">
    <source>
        <dbReference type="ARBA" id="ARBA00022741"/>
    </source>
</evidence>
<dbReference type="Gene3D" id="3.90.920.10">
    <property type="entry name" value="DNA primase, PRIM domain"/>
    <property type="match status" value="1"/>
</dbReference>
<accession>A0A318SM23</accession>
<dbReference type="GO" id="GO:0046872">
    <property type="term" value="F:metal ion binding"/>
    <property type="evidence" value="ECO:0007669"/>
    <property type="project" value="UniProtKB-KW"/>
</dbReference>
<dbReference type="InterPro" id="IPR012309">
    <property type="entry name" value="DNA_ligase_ATP-dep_C"/>
</dbReference>
<evidence type="ECO:0000256" key="17">
    <source>
        <dbReference type="ARBA" id="ARBA00023211"/>
    </source>
</evidence>
<evidence type="ECO:0000256" key="12">
    <source>
        <dbReference type="ARBA" id="ARBA00022840"/>
    </source>
</evidence>
<keyword evidence="15" id="KW-0233">DNA recombination</keyword>
<keyword evidence="17" id="KW-0464">Manganese</keyword>
<dbReference type="Proteomes" id="UP000247540">
    <property type="component" value="Unassembled WGS sequence"/>
</dbReference>
<keyword evidence="14" id="KW-0238">DNA-binding</keyword>
<keyword evidence="7" id="KW-0479">Metal-binding</keyword>
<dbReference type="Pfam" id="PF04679">
    <property type="entry name" value="DNA_ligase_A_C"/>
    <property type="match status" value="1"/>
</dbReference>
<dbReference type="CDD" id="cd07971">
    <property type="entry name" value="OBF_DNA_ligase_LigD"/>
    <property type="match status" value="1"/>
</dbReference>
<keyword evidence="5" id="KW-0548">Nucleotidyltransferase</keyword>
<proteinExistence type="predicted"/>
<evidence type="ECO:0000256" key="20">
    <source>
        <dbReference type="ARBA" id="ARBA00034003"/>
    </source>
</evidence>
<dbReference type="GO" id="GO:0006310">
    <property type="term" value="P:DNA recombination"/>
    <property type="evidence" value="ECO:0007669"/>
    <property type="project" value="UniProtKB-KW"/>
</dbReference>
<gene>
    <name evidence="26" type="ORF">DFQ15_10811</name>
</gene>
<evidence type="ECO:0000256" key="5">
    <source>
        <dbReference type="ARBA" id="ARBA00022695"/>
    </source>
</evidence>
<evidence type="ECO:0000313" key="27">
    <source>
        <dbReference type="Proteomes" id="UP000247540"/>
    </source>
</evidence>
<comment type="caution">
    <text evidence="26">The sequence shown here is derived from an EMBL/GenBank/DDBJ whole genome shotgun (WGS) entry which is preliminary data.</text>
</comment>
<dbReference type="GO" id="GO:0003677">
    <property type="term" value="F:DNA binding"/>
    <property type="evidence" value="ECO:0007669"/>
    <property type="project" value="UniProtKB-KW"/>
</dbReference>
<dbReference type="InterPro" id="IPR052171">
    <property type="entry name" value="NHEJ_LigD"/>
</dbReference>
<keyword evidence="16" id="KW-0234">DNA repair</keyword>
<dbReference type="Pfam" id="PF21686">
    <property type="entry name" value="LigD_Prim-Pol"/>
    <property type="match status" value="1"/>
</dbReference>
<feature type="domain" description="DNA ligase D polymerase" evidence="25">
    <location>
        <begin position="587"/>
        <end position="838"/>
    </location>
</feature>
<protein>
    <recommendedName>
        <fullName evidence="2">DNA ligase (ATP)</fullName>
        <ecNumber evidence="2">6.5.1.1</ecNumber>
    </recommendedName>
    <alternativeName>
        <fullName evidence="19">NHEJ DNA polymerase</fullName>
    </alternativeName>
</protein>
<dbReference type="PANTHER" id="PTHR42705:SF2">
    <property type="entry name" value="BIFUNCTIONAL NON-HOMOLOGOUS END JOINING PROTEIN LIGD"/>
    <property type="match status" value="1"/>
</dbReference>
<evidence type="ECO:0000256" key="15">
    <source>
        <dbReference type="ARBA" id="ARBA00023172"/>
    </source>
</evidence>
<dbReference type="InterPro" id="IPR014144">
    <property type="entry name" value="LigD_PE_domain"/>
</dbReference>
<evidence type="ECO:0000256" key="11">
    <source>
        <dbReference type="ARBA" id="ARBA00022839"/>
    </source>
</evidence>
<dbReference type="Gene3D" id="2.40.50.140">
    <property type="entry name" value="Nucleic acid-binding proteins"/>
    <property type="match status" value="1"/>
</dbReference>
<dbReference type="GO" id="GO:0003887">
    <property type="term" value="F:DNA-directed DNA polymerase activity"/>
    <property type="evidence" value="ECO:0007669"/>
    <property type="project" value="UniProtKB-KW"/>
</dbReference>
<dbReference type="NCBIfam" id="TIGR02776">
    <property type="entry name" value="NHEJ_ligase_prk"/>
    <property type="match status" value="1"/>
</dbReference>
<feature type="domain" description="DNA ligase ATP-dependent C-terminal" evidence="23">
    <location>
        <begin position="442"/>
        <end position="535"/>
    </location>
</feature>
<feature type="compositionally biased region" description="Low complexity" evidence="21">
    <location>
        <begin position="213"/>
        <end position="227"/>
    </location>
</feature>
<keyword evidence="27" id="KW-1185">Reference proteome</keyword>
<evidence type="ECO:0000256" key="3">
    <source>
        <dbReference type="ARBA" id="ARBA00022598"/>
    </source>
</evidence>
<evidence type="ECO:0000259" key="22">
    <source>
        <dbReference type="Pfam" id="PF01068"/>
    </source>
</evidence>
<dbReference type="SUPFAM" id="SSF56091">
    <property type="entry name" value="DNA ligase/mRNA capping enzyme, catalytic domain"/>
    <property type="match status" value="1"/>
</dbReference>
<evidence type="ECO:0000256" key="2">
    <source>
        <dbReference type="ARBA" id="ARBA00012727"/>
    </source>
</evidence>
<dbReference type="CDD" id="cd07906">
    <property type="entry name" value="Adenylation_DNA_ligase_LigD_LigC"/>
    <property type="match status" value="1"/>
</dbReference>
<keyword evidence="11" id="KW-0269">Exonuclease</keyword>
<evidence type="ECO:0000256" key="1">
    <source>
        <dbReference type="ARBA" id="ARBA00001936"/>
    </source>
</evidence>
<evidence type="ECO:0000256" key="4">
    <source>
        <dbReference type="ARBA" id="ARBA00022679"/>
    </source>
</evidence>
<dbReference type="InterPro" id="IPR012310">
    <property type="entry name" value="DNA_ligase_ATP-dep_cent"/>
</dbReference>
<dbReference type="NCBIfam" id="TIGR02779">
    <property type="entry name" value="NHEJ_ligase_lig"/>
    <property type="match status" value="1"/>
</dbReference>
<dbReference type="SUPFAM" id="SSF50249">
    <property type="entry name" value="Nucleic acid-binding proteins"/>
    <property type="match status" value="1"/>
</dbReference>
<evidence type="ECO:0000256" key="16">
    <source>
        <dbReference type="ARBA" id="ARBA00023204"/>
    </source>
</evidence>
<evidence type="ECO:0000259" key="23">
    <source>
        <dbReference type="Pfam" id="PF04679"/>
    </source>
</evidence>
<dbReference type="OrthoDB" id="9802472at2"/>
<dbReference type="InterPro" id="IPR014143">
    <property type="entry name" value="NHEJ_ligase_prk"/>
</dbReference>
<dbReference type="InterPro" id="IPR014145">
    <property type="entry name" value="LigD_pol_dom"/>
</dbReference>
<keyword evidence="3 26" id="KW-0436">Ligase</keyword>
<dbReference type="EC" id="6.5.1.1" evidence="2"/>
<keyword evidence="9" id="KW-0227">DNA damage</keyword>
<dbReference type="AlphaFoldDB" id="A0A318SM23"/>
<dbReference type="NCBIfam" id="TIGR02778">
    <property type="entry name" value="ligD_pol"/>
    <property type="match status" value="1"/>
</dbReference>
<evidence type="ECO:0000256" key="7">
    <source>
        <dbReference type="ARBA" id="ARBA00022723"/>
    </source>
</evidence>
<feature type="domain" description="ATP-dependent DNA ligase family profile" evidence="22">
    <location>
        <begin position="247"/>
        <end position="423"/>
    </location>
</feature>
<comment type="cofactor">
    <cofactor evidence="1">
        <name>Mn(2+)</name>
        <dbReference type="ChEBI" id="CHEBI:29035"/>
    </cofactor>
</comment>
<feature type="region of interest" description="Disordered" evidence="21">
    <location>
        <begin position="185"/>
        <end position="227"/>
    </location>
</feature>
<comment type="catalytic activity">
    <reaction evidence="20">
        <text>ATP + (deoxyribonucleotide)n-3'-hydroxyl + 5'-phospho-(deoxyribonucleotide)m = (deoxyribonucleotide)n+m + AMP + diphosphate.</text>
        <dbReference type="EC" id="6.5.1.1"/>
    </reaction>
</comment>
<evidence type="ECO:0000256" key="19">
    <source>
        <dbReference type="ARBA" id="ARBA00029943"/>
    </source>
</evidence>
<evidence type="ECO:0000256" key="10">
    <source>
        <dbReference type="ARBA" id="ARBA00022801"/>
    </source>
</evidence>
<dbReference type="GO" id="GO:0005524">
    <property type="term" value="F:ATP binding"/>
    <property type="evidence" value="ECO:0007669"/>
    <property type="project" value="UniProtKB-KW"/>
</dbReference>
<feature type="compositionally biased region" description="Basic and acidic residues" evidence="21">
    <location>
        <begin position="1"/>
        <end position="10"/>
    </location>
</feature>
<dbReference type="RefSeq" id="WP_110465282.1">
    <property type="nucleotide sequence ID" value="NZ_JAMOFZ010000008.1"/>
</dbReference>
<keyword evidence="8" id="KW-0547">Nucleotide-binding</keyword>
<dbReference type="Gene3D" id="3.30.470.30">
    <property type="entry name" value="DNA ligase/mRNA capping enzyme"/>
    <property type="match status" value="1"/>
</dbReference>
<reference evidence="26 27" key="1">
    <citation type="submission" date="2018-06" db="EMBL/GenBank/DDBJ databases">
        <title>Genomic Encyclopedia of Type Strains, Phase III (KMG-III): the genomes of soil and plant-associated and newly described type strains.</title>
        <authorList>
            <person name="Whitman W."/>
        </authorList>
    </citation>
    <scope>NUCLEOTIDE SEQUENCE [LARGE SCALE GENOMIC DNA]</scope>
    <source>
        <strain evidence="26 27">CECT 7646</strain>
    </source>
</reference>
<keyword evidence="18" id="KW-0511">Multifunctional enzyme</keyword>
<dbReference type="NCBIfam" id="NF004628">
    <property type="entry name" value="PRK05972.1"/>
    <property type="match status" value="1"/>
</dbReference>
<evidence type="ECO:0000256" key="6">
    <source>
        <dbReference type="ARBA" id="ARBA00022722"/>
    </source>
</evidence>
<keyword evidence="13" id="KW-0239">DNA-directed DNA polymerase</keyword>
<keyword evidence="10" id="KW-0378">Hydrolase</keyword>
<keyword evidence="6" id="KW-0540">Nuclease</keyword>
<keyword evidence="12" id="KW-0067">ATP-binding</keyword>
<dbReference type="Pfam" id="PF01068">
    <property type="entry name" value="DNA_ligase_A_M"/>
    <property type="match status" value="1"/>
</dbReference>
<evidence type="ECO:0000256" key="9">
    <source>
        <dbReference type="ARBA" id="ARBA00022763"/>
    </source>
</evidence>
<evidence type="ECO:0000259" key="25">
    <source>
        <dbReference type="Pfam" id="PF21686"/>
    </source>
</evidence>
<dbReference type="GO" id="GO:0004527">
    <property type="term" value="F:exonuclease activity"/>
    <property type="evidence" value="ECO:0007669"/>
    <property type="project" value="UniProtKB-KW"/>
</dbReference>
<sequence>MTRPDPLDAYRRKRDFTVTPEPQEGGETSADALRFVVQKHWASRLHYDLRLEIDGTMKSWAVPKGPSLDPHDKRMAVQVEDHPIAYNLFEGDIPPKQYGAGKVIVWDKGTWAPQDDPARGWKAGKLKFALHGHKLHGHWTLVRMHGKRAEEEKQPPWLLIKENDIHARSADAFDVVEAQPDSVGCLPDPAVPRASSRAENTGPDPVSPIGCSKAAAPARPPRGKAAALPESLSPQLATLASAPPTDTAAWIFELKFDGYRLLARKQHGNVRLFTRNGLDWTARMPKIAAAVEALPFASGWLDGEVVVLGADGAPDFQALQNAFERPARRCGVAAGIVYYVFDLAFHGGEDLRPLPLDDRRARLQAMLGGRSGTDSLVRFSEAFDAPPGDLAVSACKLGFEGVIGKRRDAPYTGRRSADWIKLKCGKRQEFVIGGYTDPKGSRQGLGSLLLGVHDDDGTLRYAGNVGTGFSEHTLQTLHEALAAQATEQSPFADTDGIARGAHWVRPVLLAEVSFAQWTRIQRIRHAVFQGLRSDKPARVIVQERSMAIDSLTKKDRAARKNASDALPIGMKVTHGDRVVDPKSGLRKIDLVRYYATVAPLMLEHMQGRPTSFVRAPSGVDGELFFQKHAEGEGMPAVRRLDPALDPGHAPLLEVASADALLQAVQMNVLEFHTWNARHDRIERPDRMTFDIDPGEGVPWEQVQQAAVLVRVALEELGLPAFLKTSGGKGLHVVVPIKRLHGWDAVKGFSEAVARHLARTIPSRFVAKSGPRNRVGKIYVDFLRNGRGATTVAAWSARSRPGMGISVPLEWDELETLTSGAHWTVRTVDARLRPGNAPWAGYAAAAVSLTPALKVLARNGGRA</sequence>
<dbReference type="NCBIfam" id="TIGR02777">
    <property type="entry name" value="LigD_PE_dom"/>
    <property type="match status" value="1"/>
</dbReference>